<protein>
    <submittedName>
        <fullName evidence="1">Uncharacterized protein</fullName>
    </submittedName>
</protein>
<gene>
    <name evidence="1" type="ORF">AEth_01467</name>
</gene>
<accession>A0A8B3S0X3</accession>
<sequence length="71" mass="7989">MNKNVVTMSIVIKEMNRIELVNLERLAYILKGLSVAEFETLELLLDEVASGSINQSLRELEAGEGIPIDEW</sequence>
<proteinExistence type="predicted"/>
<dbReference type="EMBL" id="RPGO01000032">
    <property type="protein sequence ID" value="RZB29135.1"/>
    <property type="molecule type" value="Genomic_DNA"/>
</dbReference>
<comment type="caution">
    <text evidence="1">The sequence shown here is derived from an EMBL/GenBank/DDBJ whole genome shotgun (WGS) entry which is preliminary data.</text>
</comment>
<evidence type="ECO:0000313" key="2">
    <source>
        <dbReference type="Proteomes" id="UP000291831"/>
    </source>
</evidence>
<dbReference type="AlphaFoldDB" id="A0A8B3S0X3"/>
<name>A0A8B3S0X3_9EURY</name>
<dbReference type="Proteomes" id="UP000291831">
    <property type="component" value="Unassembled WGS sequence"/>
</dbReference>
<organism evidence="1 2">
    <name type="scientific">Candidatus Argoarchaeum ethanivorans</name>
    <dbReference type="NCBI Taxonomy" id="2608793"/>
    <lineage>
        <taxon>Archaea</taxon>
        <taxon>Methanobacteriati</taxon>
        <taxon>Methanobacteriota</taxon>
        <taxon>Stenosarchaea group</taxon>
        <taxon>Methanomicrobia</taxon>
        <taxon>Methanosarcinales</taxon>
        <taxon>Methanosarcinales incertae sedis</taxon>
        <taxon>GOM Arc I cluster</taxon>
        <taxon>Candidatus Argoarchaeum</taxon>
    </lineage>
</organism>
<evidence type="ECO:0000313" key="1">
    <source>
        <dbReference type="EMBL" id="RZB29135.1"/>
    </source>
</evidence>
<reference evidence="2" key="1">
    <citation type="submission" date="2019-01" db="EMBL/GenBank/DDBJ databases">
        <title>Anaerobic oxidation of ethane by archaea from a marine hydrocarbon seep.</title>
        <authorList>
            <person name="Musat F."/>
        </authorList>
    </citation>
    <scope>NUCLEOTIDE SEQUENCE [LARGE SCALE GENOMIC DNA]</scope>
</reference>